<dbReference type="InterPro" id="IPR026170">
    <property type="entry name" value="FAM173A/B"/>
</dbReference>
<dbReference type="GO" id="GO:0032259">
    <property type="term" value="P:methylation"/>
    <property type="evidence" value="ECO:0007669"/>
    <property type="project" value="UniProtKB-KW"/>
</dbReference>
<keyword evidence="5" id="KW-0812">Transmembrane</keyword>
<gene>
    <name evidence="6" type="ORF">QRD43_16955</name>
</gene>
<protein>
    <submittedName>
        <fullName evidence="6">Class I SAM-dependent methyltransferase</fullName>
        <ecNumber evidence="6">2.1.-.-</ecNumber>
    </submittedName>
</protein>
<feature type="region of interest" description="Disordered" evidence="4">
    <location>
        <begin position="1"/>
        <end position="20"/>
    </location>
</feature>
<dbReference type="RefSeq" id="WP_285983689.1">
    <property type="nucleotide sequence ID" value="NZ_JASVDS010000005.1"/>
</dbReference>
<comment type="caution">
    <text evidence="6">The sequence shown here is derived from an EMBL/GenBank/DDBJ whole genome shotgun (WGS) entry which is preliminary data.</text>
</comment>
<dbReference type="GO" id="GO:0008168">
    <property type="term" value="F:methyltransferase activity"/>
    <property type="evidence" value="ECO:0007669"/>
    <property type="project" value="UniProtKB-KW"/>
</dbReference>
<dbReference type="EMBL" id="JASVDS010000005">
    <property type="protein sequence ID" value="MDL5033605.1"/>
    <property type="molecule type" value="Genomic_DNA"/>
</dbReference>
<evidence type="ECO:0000313" key="6">
    <source>
        <dbReference type="EMBL" id="MDL5033605.1"/>
    </source>
</evidence>
<dbReference type="PANTHER" id="PTHR13610:SF9">
    <property type="entry name" value="FI06469P"/>
    <property type="match status" value="1"/>
</dbReference>
<evidence type="ECO:0000313" key="7">
    <source>
        <dbReference type="Proteomes" id="UP001238603"/>
    </source>
</evidence>
<dbReference type="Gene3D" id="3.40.50.150">
    <property type="entry name" value="Vaccinia Virus protein VP39"/>
    <property type="match status" value="1"/>
</dbReference>
<keyword evidence="1 6" id="KW-0489">Methyltransferase</keyword>
<dbReference type="Proteomes" id="UP001238603">
    <property type="component" value="Unassembled WGS sequence"/>
</dbReference>
<keyword evidence="3" id="KW-0949">S-adenosyl-L-methionine</keyword>
<dbReference type="CDD" id="cd02440">
    <property type="entry name" value="AdoMet_MTases"/>
    <property type="match status" value="1"/>
</dbReference>
<sequence length="270" mass="29615">MQEPARADSPETPPPGADEALPAAHAWARRGQALSRLWPTSALLCWLLGWGLLTALQPQGAVLALIGAVLPVAALAWLHERRWRRFMVLGGFVASLLAGPGLALLPAWSWLLPLALLLLMYPRSTWRDAPLFPTPAGALAQAADQIRLPSGARILDAGCGLGAGLRELHRCFPAADLHGIEWSPLLAWLCRLRHPWARVRRGDMWAQSWAPYQVVYLFQRPESMAQAEAKAQSELESGAWLISLDFPLPGTPAILVQPLAGRHSLHVYRF</sequence>
<dbReference type="EC" id="2.1.-.-" evidence="6"/>
<feature type="transmembrane region" description="Helical" evidence="5">
    <location>
        <begin position="62"/>
        <end position="79"/>
    </location>
</feature>
<keyword evidence="7" id="KW-1185">Reference proteome</keyword>
<organism evidence="6 7">
    <name type="scientific">Roseateles subflavus</name>
    <dbReference type="NCBI Taxonomy" id="3053353"/>
    <lineage>
        <taxon>Bacteria</taxon>
        <taxon>Pseudomonadati</taxon>
        <taxon>Pseudomonadota</taxon>
        <taxon>Betaproteobacteria</taxon>
        <taxon>Burkholderiales</taxon>
        <taxon>Sphaerotilaceae</taxon>
        <taxon>Roseateles</taxon>
    </lineage>
</organism>
<evidence type="ECO:0000256" key="3">
    <source>
        <dbReference type="ARBA" id="ARBA00022691"/>
    </source>
</evidence>
<proteinExistence type="predicted"/>
<keyword evidence="5" id="KW-1133">Transmembrane helix</keyword>
<reference evidence="6 7" key="1">
    <citation type="submission" date="2023-06" db="EMBL/GenBank/DDBJ databases">
        <title>Pelomonas sp. APW6 16S ribosomal RNA gene genome sequencing and assembly.</title>
        <authorList>
            <person name="Woo H."/>
        </authorList>
    </citation>
    <scope>NUCLEOTIDE SEQUENCE [LARGE SCALE GENOMIC DNA]</scope>
    <source>
        <strain evidence="6 7">APW6</strain>
    </source>
</reference>
<evidence type="ECO:0000256" key="2">
    <source>
        <dbReference type="ARBA" id="ARBA00022679"/>
    </source>
</evidence>
<dbReference type="PANTHER" id="PTHR13610">
    <property type="entry name" value="METHYLTRANSFERASE DOMAIN-CONTAINING PROTEIN"/>
    <property type="match status" value="1"/>
</dbReference>
<dbReference type="SUPFAM" id="SSF53335">
    <property type="entry name" value="S-adenosyl-L-methionine-dependent methyltransferases"/>
    <property type="match status" value="1"/>
</dbReference>
<feature type="transmembrane region" description="Helical" evidence="5">
    <location>
        <begin position="37"/>
        <end position="56"/>
    </location>
</feature>
<dbReference type="InterPro" id="IPR029063">
    <property type="entry name" value="SAM-dependent_MTases_sf"/>
</dbReference>
<evidence type="ECO:0000256" key="4">
    <source>
        <dbReference type="SAM" id="MobiDB-lite"/>
    </source>
</evidence>
<name>A0ABT7LL52_9BURK</name>
<feature type="transmembrane region" description="Helical" evidence="5">
    <location>
        <begin position="86"/>
        <end position="111"/>
    </location>
</feature>
<keyword evidence="2 6" id="KW-0808">Transferase</keyword>
<evidence type="ECO:0000256" key="1">
    <source>
        <dbReference type="ARBA" id="ARBA00022603"/>
    </source>
</evidence>
<evidence type="ECO:0000256" key="5">
    <source>
        <dbReference type="SAM" id="Phobius"/>
    </source>
</evidence>
<accession>A0ABT7LL52</accession>
<keyword evidence="5" id="KW-0472">Membrane</keyword>